<feature type="transmembrane region" description="Helical" evidence="14">
    <location>
        <begin position="202"/>
        <end position="224"/>
    </location>
</feature>
<evidence type="ECO:0000256" key="10">
    <source>
        <dbReference type="ARBA" id="ARBA00023170"/>
    </source>
</evidence>
<name>A0A8X8BJW6_POLSE</name>
<keyword evidence="7" id="KW-0297">G-protein coupled receptor</keyword>
<feature type="region of interest" description="Disordered" evidence="13">
    <location>
        <begin position="1"/>
        <end position="31"/>
    </location>
</feature>
<keyword evidence="12" id="KW-0807">Transducer</keyword>
<gene>
    <name evidence="16" type="primary">Olfr24_6</name>
    <name evidence="16" type="ORF">GTO96_0012645</name>
</gene>
<dbReference type="Pfam" id="PF13853">
    <property type="entry name" value="7tm_4"/>
    <property type="match status" value="1"/>
</dbReference>
<feature type="transmembrane region" description="Helical" evidence="14">
    <location>
        <begin position="91"/>
        <end position="112"/>
    </location>
</feature>
<dbReference type="PRINTS" id="PR00245">
    <property type="entry name" value="OLFACTORYR"/>
</dbReference>
<keyword evidence="6 14" id="KW-1133">Transmembrane helix</keyword>
<keyword evidence="3" id="KW-0716">Sensory transduction</keyword>
<sequence length="380" mass="42541">MGGQPTQSSLADTDGGSQQGGQQPLESTLAEQAMDELGRQRGLRWAQLIKREEQRPNDCVNLGINGMNITVIVSEFILQCAINSQQRSQTISVLIFAYLVTLFGNLFVILVIKSNRHLQTPMYLCIATLAFIDLLNSTNLIPKMVAVVLESSVILYGLCIFQMIFLSHLNVVELFLFVLMACDRFVAVVHPLRYPVLITNKIVCIGIFMCNVVSILILLPYMIFVAELSFCHTNVLPYCFCNYVTMVHVSCNEDPKYLATLSSTVTLFGVLPLVVILVSYYRIVQAALKISSVDGKRKALSTCVTHLIVTGLFYFPLMISYALPGTGIRLSVEAFNTMVIIANVIPPMMNPMIYSFRNHEIRLSIYKMVAYKKSEFKMNV</sequence>
<dbReference type="InterPro" id="IPR000725">
    <property type="entry name" value="Olfact_rcpt"/>
</dbReference>
<dbReference type="PANTHER" id="PTHR24242">
    <property type="entry name" value="G-PROTEIN COUPLED RECEPTOR"/>
    <property type="match status" value="1"/>
</dbReference>
<feature type="non-terminal residue" evidence="16">
    <location>
        <position position="380"/>
    </location>
</feature>
<protein>
    <submittedName>
        <fullName evidence="16">OLF24 protein</fullName>
    </submittedName>
</protein>
<dbReference type="Gene3D" id="1.20.1070.10">
    <property type="entry name" value="Rhodopsin 7-helix transmembrane proteins"/>
    <property type="match status" value="1"/>
</dbReference>
<evidence type="ECO:0000256" key="14">
    <source>
        <dbReference type="SAM" id="Phobius"/>
    </source>
</evidence>
<dbReference type="AlphaFoldDB" id="A0A8X8BJW6"/>
<feature type="compositionally biased region" description="Polar residues" evidence="13">
    <location>
        <begin position="1"/>
        <end position="11"/>
    </location>
</feature>
<dbReference type="PRINTS" id="PR00237">
    <property type="entry name" value="GPCRRHODOPSN"/>
</dbReference>
<evidence type="ECO:0000256" key="11">
    <source>
        <dbReference type="ARBA" id="ARBA00023180"/>
    </source>
</evidence>
<keyword evidence="11" id="KW-0325">Glycoprotein</keyword>
<evidence type="ECO:0000256" key="7">
    <source>
        <dbReference type="ARBA" id="ARBA00023040"/>
    </source>
</evidence>
<dbReference type="Proteomes" id="UP000886611">
    <property type="component" value="Unassembled WGS sequence"/>
</dbReference>
<dbReference type="InterPro" id="IPR000276">
    <property type="entry name" value="GPCR_Rhodpsn"/>
</dbReference>
<accession>A0A8X8BJW6</accession>
<evidence type="ECO:0000256" key="13">
    <source>
        <dbReference type="SAM" id="MobiDB-lite"/>
    </source>
</evidence>
<organism evidence="16 17">
    <name type="scientific">Polypterus senegalus</name>
    <name type="common">Senegal bichir</name>
    <dbReference type="NCBI Taxonomy" id="55291"/>
    <lineage>
        <taxon>Eukaryota</taxon>
        <taxon>Metazoa</taxon>
        <taxon>Chordata</taxon>
        <taxon>Craniata</taxon>
        <taxon>Vertebrata</taxon>
        <taxon>Euteleostomi</taxon>
        <taxon>Actinopterygii</taxon>
        <taxon>Polypteriformes</taxon>
        <taxon>Polypteridae</taxon>
        <taxon>Polypterus</taxon>
    </lineage>
</organism>
<evidence type="ECO:0000256" key="12">
    <source>
        <dbReference type="ARBA" id="ARBA00023224"/>
    </source>
</evidence>
<comment type="subcellular location">
    <subcellularLocation>
        <location evidence="1">Cell membrane</location>
        <topology evidence="1">Multi-pass membrane protein</topology>
    </subcellularLocation>
</comment>
<feature type="non-terminal residue" evidence="16">
    <location>
        <position position="1"/>
    </location>
</feature>
<evidence type="ECO:0000256" key="4">
    <source>
        <dbReference type="ARBA" id="ARBA00022692"/>
    </source>
</evidence>
<keyword evidence="5" id="KW-0552">Olfaction</keyword>
<evidence type="ECO:0000259" key="15">
    <source>
        <dbReference type="PROSITE" id="PS50262"/>
    </source>
</evidence>
<dbReference type="EMBL" id="JAATIS010008602">
    <property type="protein sequence ID" value="KAG2457092.1"/>
    <property type="molecule type" value="Genomic_DNA"/>
</dbReference>
<keyword evidence="9" id="KW-1015">Disulfide bond</keyword>
<evidence type="ECO:0000256" key="8">
    <source>
        <dbReference type="ARBA" id="ARBA00023136"/>
    </source>
</evidence>
<evidence type="ECO:0000256" key="9">
    <source>
        <dbReference type="ARBA" id="ARBA00023157"/>
    </source>
</evidence>
<comment type="caution">
    <text evidence="16">The sequence shown here is derived from an EMBL/GenBank/DDBJ whole genome shotgun (WGS) entry which is preliminary data.</text>
</comment>
<dbReference type="GO" id="GO:0004930">
    <property type="term" value="F:G protein-coupled receptor activity"/>
    <property type="evidence" value="ECO:0007669"/>
    <property type="project" value="UniProtKB-KW"/>
</dbReference>
<dbReference type="PANTHER" id="PTHR24242:SF359">
    <property type="entry name" value="ODORANT RECEPTOR-RELATED"/>
    <property type="match status" value="1"/>
</dbReference>
<keyword evidence="10" id="KW-0675">Receptor</keyword>
<feature type="domain" description="G-protein coupled receptors family 1 profile" evidence="15">
    <location>
        <begin position="104"/>
        <end position="354"/>
    </location>
</feature>
<evidence type="ECO:0000256" key="3">
    <source>
        <dbReference type="ARBA" id="ARBA00022606"/>
    </source>
</evidence>
<dbReference type="FunFam" id="1.20.1070.10:FF:000013">
    <property type="entry name" value="Olfactory receptor"/>
    <property type="match status" value="1"/>
</dbReference>
<dbReference type="PROSITE" id="PS50262">
    <property type="entry name" value="G_PROTEIN_RECEP_F1_2"/>
    <property type="match status" value="1"/>
</dbReference>
<feature type="transmembrane region" description="Helical" evidence="14">
    <location>
        <begin position="299"/>
        <end position="323"/>
    </location>
</feature>
<keyword evidence="2" id="KW-1003">Cell membrane</keyword>
<feature type="transmembrane region" description="Helical" evidence="14">
    <location>
        <begin position="335"/>
        <end position="356"/>
    </location>
</feature>
<feature type="transmembrane region" description="Helical" evidence="14">
    <location>
        <begin position="257"/>
        <end position="278"/>
    </location>
</feature>
<dbReference type="InterPro" id="IPR017452">
    <property type="entry name" value="GPCR_Rhodpsn_7TM"/>
</dbReference>
<reference evidence="16 17" key="1">
    <citation type="journal article" date="2021" name="Cell">
        <title>Tracing the genetic footprints of vertebrate landing in non-teleost ray-finned fishes.</title>
        <authorList>
            <person name="Bi X."/>
            <person name="Wang K."/>
            <person name="Yang L."/>
            <person name="Pan H."/>
            <person name="Jiang H."/>
            <person name="Wei Q."/>
            <person name="Fang M."/>
            <person name="Yu H."/>
            <person name="Zhu C."/>
            <person name="Cai Y."/>
            <person name="He Y."/>
            <person name="Gan X."/>
            <person name="Zeng H."/>
            <person name="Yu D."/>
            <person name="Zhu Y."/>
            <person name="Jiang H."/>
            <person name="Qiu Q."/>
            <person name="Yang H."/>
            <person name="Zhang Y.E."/>
            <person name="Wang W."/>
            <person name="Zhu M."/>
            <person name="He S."/>
            <person name="Zhang G."/>
        </authorList>
    </citation>
    <scope>NUCLEOTIDE SEQUENCE [LARGE SCALE GENOMIC DNA]</scope>
    <source>
        <strain evidence="16">Bchr_013</strain>
    </source>
</reference>
<dbReference type="SUPFAM" id="SSF81321">
    <property type="entry name" value="Family A G protein-coupled receptor-like"/>
    <property type="match status" value="1"/>
</dbReference>
<evidence type="ECO:0000313" key="17">
    <source>
        <dbReference type="Proteomes" id="UP000886611"/>
    </source>
</evidence>
<evidence type="ECO:0000256" key="5">
    <source>
        <dbReference type="ARBA" id="ARBA00022725"/>
    </source>
</evidence>
<dbReference type="GO" id="GO:0004984">
    <property type="term" value="F:olfactory receptor activity"/>
    <property type="evidence" value="ECO:0007669"/>
    <property type="project" value="InterPro"/>
</dbReference>
<evidence type="ECO:0000256" key="1">
    <source>
        <dbReference type="ARBA" id="ARBA00004651"/>
    </source>
</evidence>
<evidence type="ECO:0000313" key="16">
    <source>
        <dbReference type="EMBL" id="KAG2457092.1"/>
    </source>
</evidence>
<evidence type="ECO:0000256" key="2">
    <source>
        <dbReference type="ARBA" id="ARBA00022475"/>
    </source>
</evidence>
<keyword evidence="4 14" id="KW-0812">Transmembrane</keyword>
<keyword evidence="17" id="KW-1185">Reference proteome</keyword>
<dbReference type="GO" id="GO:0005886">
    <property type="term" value="C:plasma membrane"/>
    <property type="evidence" value="ECO:0007669"/>
    <property type="project" value="UniProtKB-SubCell"/>
</dbReference>
<evidence type="ECO:0000256" key="6">
    <source>
        <dbReference type="ARBA" id="ARBA00022989"/>
    </source>
</evidence>
<proteinExistence type="predicted"/>
<keyword evidence="8 14" id="KW-0472">Membrane</keyword>
<dbReference type="InterPro" id="IPR050939">
    <property type="entry name" value="Olfactory_GPCR1"/>
</dbReference>